<evidence type="ECO:0000256" key="4">
    <source>
        <dbReference type="ARBA" id="ARBA00023136"/>
    </source>
</evidence>
<keyword evidence="7" id="KW-1185">Reference proteome</keyword>
<dbReference type="AlphaFoldDB" id="A0A078B3Q3"/>
<dbReference type="GO" id="GO:0000139">
    <property type="term" value="C:Golgi membrane"/>
    <property type="evidence" value="ECO:0007669"/>
    <property type="project" value="UniProtKB-SubCell"/>
</dbReference>
<feature type="domain" description="PDZ GRASP-type" evidence="5">
    <location>
        <begin position="105"/>
        <end position="197"/>
    </location>
</feature>
<dbReference type="GO" id="GO:0007030">
    <property type="term" value="P:Golgi organization"/>
    <property type="evidence" value="ECO:0007669"/>
    <property type="project" value="TreeGrafter"/>
</dbReference>
<dbReference type="OrthoDB" id="302759at2759"/>
<protein>
    <recommendedName>
        <fullName evidence="5">PDZ GRASP-type domain-containing protein</fullName>
    </recommendedName>
</protein>
<evidence type="ECO:0000256" key="3">
    <source>
        <dbReference type="ARBA" id="ARBA00023034"/>
    </source>
</evidence>
<evidence type="ECO:0000313" key="7">
    <source>
        <dbReference type="Proteomes" id="UP000039865"/>
    </source>
</evidence>
<evidence type="ECO:0000259" key="5">
    <source>
        <dbReference type="PROSITE" id="PS51865"/>
    </source>
</evidence>
<sequence>MGNQQDQSYKDYAYRVIKIQPGSPAEKAGLLEFFDFILYNPELNNGELLSELFFKNMTKEVELEVYNFMTSSVRKVKIVPKKLANSQNYIGADLKFENYTNAHLYVYRLYDVQENSPAFYAELGINIGIDYLIAINDQTQFQQVSQIGDFLIERIGQQVNMTIYNNKTKSLRQVIITPRNDWGGHGILGCHLIQDKILEFQEVSPNNEFVIVDSEDLINIPSQNVAQTLSIQIVEEEKKDTIQIQSAPLAQEFNHSYITPIKQKQESASSEKLRANLINERQDPNKKKINSHSYLYQIESPQKQIQIQNEVKKQIQAIDLRDQTILFHRSDGKRSEFLLINV</sequence>
<dbReference type="EMBL" id="CCKQ01015991">
    <property type="protein sequence ID" value="CDW87852.1"/>
    <property type="molecule type" value="Genomic_DNA"/>
</dbReference>
<keyword evidence="4" id="KW-0472">Membrane</keyword>
<dbReference type="PANTHER" id="PTHR12893:SF0">
    <property type="entry name" value="GRASP65"/>
    <property type="match status" value="1"/>
</dbReference>
<dbReference type="Gene3D" id="2.30.42.10">
    <property type="match status" value="2"/>
</dbReference>
<organism evidence="6 7">
    <name type="scientific">Stylonychia lemnae</name>
    <name type="common">Ciliate</name>
    <dbReference type="NCBI Taxonomy" id="5949"/>
    <lineage>
        <taxon>Eukaryota</taxon>
        <taxon>Sar</taxon>
        <taxon>Alveolata</taxon>
        <taxon>Ciliophora</taxon>
        <taxon>Intramacronucleata</taxon>
        <taxon>Spirotrichea</taxon>
        <taxon>Stichotrichia</taxon>
        <taxon>Sporadotrichida</taxon>
        <taxon>Oxytrichidae</taxon>
        <taxon>Stylonychinae</taxon>
        <taxon>Stylonychia</taxon>
    </lineage>
</organism>
<dbReference type="InterPro" id="IPR024958">
    <property type="entry name" value="GRASP_PDZ"/>
</dbReference>
<feature type="domain" description="PDZ GRASP-type" evidence="5">
    <location>
        <begin position="12"/>
        <end position="99"/>
    </location>
</feature>
<dbReference type="InParanoid" id="A0A078B3Q3"/>
<dbReference type="InterPro" id="IPR007583">
    <property type="entry name" value="GRASP55_65"/>
</dbReference>
<keyword evidence="2" id="KW-0677">Repeat</keyword>
<dbReference type="PANTHER" id="PTHR12893">
    <property type="entry name" value="GOLGI REASSEMBLY STACKING PROTEIN GRASP"/>
    <property type="match status" value="1"/>
</dbReference>
<evidence type="ECO:0000256" key="1">
    <source>
        <dbReference type="ARBA" id="ARBA00004394"/>
    </source>
</evidence>
<accession>A0A078B3Q3</accession>
<name>A0A078B3Q3_STYLE</name>
<reference evidence="6 7" key="1">
    <citation type="submission" date="2014-06" db="EMBL/GenBank/DDBJ databases">
        <authorList>
            <person name="Swart Estienne"/>
        </authorList>
    </citation>
    <scope>NUCLEOTIDE SEQUENCE [LARGE SCALE GENOMIC DNA]</scope>
    <source>
        <strain evidence="6 7">130c</strain>
    </source>
</reference>
<dbReference type="Proteomes" id="UP000039865">
    <property type="component" value="Unassembled WGS sequence"/>
</dbReference>
<gene>
    <name evidence="6" type="primary">Contig18555.g19715</name>
    <name evidence="6" type="ORF">STYLEM_16965</name>
</gene>
<comment type="subcellular location">
    <subcellularLocation>
        <location evidence="1">Golgi apparatus membrane</location>
    </subcellularLocation>
</comment>
<keyword evidence="3" id="KW-0333">Golgi apparatus</keyword>
<evidence type="ECO:0000256" key="2">
    <source>
        <dbReference type="ARBA" id="ARBA00022737"/>
    </source>
</evidence>
<evidence type="ECO:0000313" key="6">
    <source>
        <dbReference type="EMBL" id="CDW87852.1"/>
    </source>
</evidence>
<dbReference type="PROSITE" id="PS51865">
    <property type="entry name" value="PDZ_GRASP"/>
    <property type="match status" value="2"/>
</dbReference>
<dbReference type="InterPro" id="IPR036034">
    <property type="entry name" value="PDZ_sf"/>
</dbReference>
<dbReference type="Pfam" id="PF04495">
    <property type="entry name" value="GRASP55_65"/>
    <property type="match status" value="1"/>
</dbReference>
<proteinExistence type="predicted"/>